<feature type="domain" description="Peptidase M1 membrane alanine aminopeptidase" evidence="2">
    <location>
        <begin position="53"/>
        <end position="158"/>
    </location>
</feature>
<dbReference type="InterPro" id="IPR045357">
    <property type="entry name" value="Aminopeptidase_N-like_N"/>
</dbReference>
<keyword evidence="5" id="KW-1185">Reference proteome</keyword>
<dbReference type="Gene3D" id="1.10.390.10">
    <property type="entry name" value="Neutral Protease Domain 2"/>
    <property type="match status" value="1"/>
</dbReference>
<dbReference type="InterPro" id="IPR014782">
    <property type="entry name" value="Peptidase_M1_dom"/>
</dbReference>
<dbReference type="GeneID" id="106815763"/>
<feature type="non-terminal residue" evidence="6">
    <location>
        <position position="1"/>
    </location>
</feature>
<evidence type="ECO:0000256" key="1">
    <source>
        <dbReference type="ARBA" id="ARBA00010136"/>
    </source>
</evidence>
<reference evidence="6" key="1">
    <citation type="submission" date="2025-08" db="UniProtKB">
        <authorList>
            <consortium name="RefSeq"/>
        </authorList>
    </citation>
    <scope>IDENTIFICATION</scope>
</reference>
<dbReference type="PANTHER" id="PTHR11533:SF294">
    <property type="entry name" value="THYROTROPIN-RELEASING HORMONE-DEGRADING ECTOENZYME"/>
    <property type="match status" value="1"/>
</dbReference>
<dbReference type="Pfam" id="PF11838">
    <property type="entry name" value="ERAP1_C"/>
    <property type="match status" value="1"/>
</dbReference>
<evidence type="ECO:0000259" key="4">
    <source>
        <dbReference type="Pfam" id="PF17900"/>
    </source>
</evidence>
<protein>
    <submittedName>
        <fullName evidence="6">Aminopeptidase N-like</fullName>
    </submittedName>
</protein>
<name>A0ABM1EU85_PRICU</name>
<feature type="domain" description="ERAP1-like C-terminal" evidence="3">
    <location>
        <begin position="173"/>
        <end position="493"/>
    </location>
</feature>
<dbReference type="InterPro" id="IPR050344">
    <property type="entry name" value="Peptidase_M1_aminopeptidases"/>
</dbReference>
<accession>A0ABM1EU85</accession>
<gene>
    <name evidence="6" type="primary">LOC106815763</name>
</gene>
<dbReference type="InterPro" id="IPR042097">
    <property type="entry name" value="Aminopeptidase_N-like_N_sf"/>
</dbReference>
<dbReference type="Gene3D" id="1.25.50.20">
    <property type="match status" value="1"/>
</dbReference>
<dbReference type="Proteomes" id="UP000695022">
    <property type="component" value="Unplaced"/>
</dbReference>
<dbReference type="SUPFAM" id="SSF63737">
    <property type="entry name" value="Leukotriene A4 hydrolase N-terminal domain"/>
    <property type="match status" value="1"/>
</dbReference>
<comment type="similarity">
    <text evidence="1">Belongs to the peptidase M1 family.</text>
</comment>
<dbReference type="Pfam" id="PF17900">
    <property type="entry name" value="Peptidase_M1_N"/>
    <property type="match status" value="1"/>
</dbReference>
<dbReference type="PANTHER" id="PTHR11533">
    <property type="entry name" value="PROTEASE M1 ZINC METALLOPROTEASE"/>
    <property type="match status" value="1"/>
</dbReference>
<dbReference type="Pfam" id="PF01433">
    <property type="entry name" value="Peptidase_M1"/>
    <property type="match status" value="1"/>
</dbReference>
<evidence type="ECO:0000259" key="3">
    <source>
        <dbReference type="Pfam" id="PF11838"/>
    </source>
</evidence>
<organism evidence="5 6">
    <name type="scientific">Priapulus caudatus</name>
    <name type="common">Priapulid worm</name>
    <dbReference type="NCBI Taxonomy" id="37621"/>
    <lineage>
        <taxon>Eukaryota</taxon>
        <taxon>Metazoa</taxon>
        <taxon>Ecdysozoa</taxon>
        <taxon>Scalidophora</taxon>
        <taxon>Priapulida</taxon>
        <taxon>Priapulimorpha</taxon>
        <taxon>Priapulimorphida</taxon>
        <taxon>Priapulidae</taxon>
        <taxon>Priapulus</taxon>
    </lineage>
</organism>
<proteinExistence type="inferred from homology"/>
<dbReference type="SUPFAM" id="SSF55486">
    <property type="entry name" value="Metalloproteases ('zincins'), catalytic domain"/>
    <property type="match status" value="1"/>
</dbReference>
<evidence type="ECO:0000313" key="6">
    <source>
        <dbReference type="RefSeq" id="XP_014675756.1"/>
    </source>
</evidence>
<dbReference type="InterPro" id="IPR024571">
    <property type="entry name" value="ERAP1-like_C_dom"/>
</dbReference>
<evidence type="ECO:0000313" key="5">
    <source>
        <dbReference type="Proteomes" id="UP000695022"/>
    </source>
</evidence>
<dbReference type="RefSeq" id="XP_014675756.1">
    <property type="nucleotide sequence ID" value="XM_014820270.1"/>
</dbReference>
<feature type="domain" description="Aminopeptidase N-like N-terminal" evidence="4">
    <location>
        <begin position="2"/>
        <end position="48"/>
    </location>
</feature>
<sequence>YLASTQFQPTAARKAFPCFDEPLFKARFKLTLIHETGFNSLSNAAKVDRYVRYWFGNLVTAKWWDDLWLNEGFASFVAQLGIQNIDPSSSMDERLIKREFPRAMVTDSLTTSHPIFATVNNPEQIGEIFDAISYSKGAAIVRMMSYFLGDDVFRDGLKVLNLSSDDLPSNSGWFIGNIKREGYYRVNYDSANWERLIKQLNDDLDAIHHINRATLIDDAYWLSRAGYLDQQTALRISEYMHKEKAYLPWELMLNTWKDWGGLLAWSSGYGEFKKYIRNFLEQQYDLLGWDEREGEAAAKTNMRSEVLKMACQFGHGECTYQAQLLYSAWMRTPHSNRVPANYRSFVYCTAIRQLGVVEWEFAWSQLEKTSSASEKTKLIEAMGCSKEPWLLNRYLNLALESPEIRGGNVAKVISAVSQTAEGRFYAWKFVVGNWADIRKKYGENQFIDRRIIKGVTKYFSTAWELKELEAFVKSLGRLGGGDLMWRQAIEKTRANVRWLEANEKIIEDWVTEKNQYRR</sequence>
<dbReference type="InterPro" id="IPR027268">
    <property type="entry name" value="Peptidase_M4/M1_CTD_sf"/>
</dbReference>
<evidence type="ECO:0000259" key="2">
    <source>
        <dbReference type="Pfam" id="PF01433"/>
    </source>
</evidence>